<evidence type="ECO:0000313" key="3">
    <source>
        <dbReference type="Proteomes" id="UP000813824"/>
    </source>
</evidence>
<dbReference type="EMBL" id="JAEVFJ010000025">
    <property type="protein sequence ID" value="KAH8094686.1"/>
    <property type="molecule type" value="Genomic_DNA"/>
</dbReference>
<dbReference type="OrthoDB" id="3228420at2759"/>
<evidence type="ECO:0000313" key="2">
    <source>
        <dbReference type="EMBL" id="KAH8094686.1"/>
    </source>
</evidence>
<feature type="compositionally biased region" description="Basic and acidic residues" evidence="1">
    <location>
        <begin position="84"/>
        <end position="107"/>
    </location>
</feature>
<feature type="compositionally biased region" description="Polar residues" evidence="1">
    <location>
        <begin position="21"/>
        <end position="43"/>
    </location>
</feature>
<gene>
    <name evidence="2" type="ORF">BXZ70DRAFT_947091</name>
</gene>
<protein>
    <submittedName>
        <fullName evidence="2">Uncharacterized protein</fullName>
    </submittedName>
</protein>
<dbReference type="Proteomes" id="UP000813824">
    <property type="component" value="Unassembled WGS sequence"/>
</dbReference>
<organism evidence="2 3">
    <name type="scientific">Cristinia sonorae</name>
    <dbReference type="NCBI Taxonomy" id="1940300"/>
    <lineage>
        <taxon>Eukaryota</taxon>
        <taxon>Fungi</taxon>
        <taxon>Dikarya</taxon>
        <taxon>Basidiomycota</taxon>
        <taxon>Agaricomycotina</taxon>
        <taxon>Agaricomycetes</taxon>
        <taxon>Agaricomycetidae</taxon>
        <taxon>Agaricales</taxon>
        <taxon>Pleurotineae</taxon>
        <taxon>Stephanosporaceae</taxon>
        <taxon>Cristinia</taxon>
    </lineage>
</organism>
<sequence length="133" mass="14475">MAEPTIAQHPPAMKVAGRRLSVNTRPKPSHSSEQKQASPTNNQPEERPDYPRPAPPGEQQAHDPQHVHDDHDEVPKKDKKHGHGGAEHERRLQENLMKKAELNRPTKEFGSGGKSAVGGGGRIGQPNGKGFAV</sequence>
<proteinExistence type="predicted"/>
<evidence type="ECO:0000256" key="1">
    <source>
        <dbReference type="SAM" id="MobiDB-lite"/>
    </source>
</evidence>
<dbReference type="AlphaFoldDB" id="A0A8K0XMY0"/>
<feature type="compositionally biased region" description="Gly residues" evidence="1">
    <location>
        <begin position="110"/>
        <end position="123"/>
    </location>
</feature>
<feature type="region of interest" description="Disordered" evidence="1">
    <location>
        <begin position="1"/>
        <end position="133"/>
    </location>
</feature>
<feature type="compositionally biased region" description="Basic and acidic residues" evidence="1">
    <location>
        <begin position="60"/>
        <end position="76"/>
    </location>
</feature>
<accession>A0A8K0XMY0</accession>
<comment type="caution">
    <text evidence="2">The sequence shown here is derived from an EMBL/GenBank/DDBJ whole genome shotgun (WGS) entry which is preliminary data.</text>
</comment>
<reference evidence="2" key="1">
    <citation type="journal article" date="2021" name="New Phytol.">
        <title>Evolutionary innovations through gain and loss of genes in the ectomycorrhizal Boletales.</title>
        <authorList>
            <person name="Wu G."/>
            <person name="Miyauchi S."/>
            <person name="Morin E."/>
            <person name="Kuo A."/>
            <person name="Drula E."/>
            <person name="Varga T."/>
            <person name="Kohler A."/>
            <person name="Feng B."/>
            <person name="Cao Y."/>
            <person name="Lipzen A."/>
            <person name="Daum C."/>
            <person name="Hundley H."/>
            <person name="Pangilinan J."/>
            <person name="Johnson J."/>
            <person name="Barry K."/>
            <person name="LaButti K."/>
            <person name="Ng V."/>
            <person name="Ahrendt S."/>
            <person name="Min B."/>
            <person name="Choi I.G."/>
            <person name="Park H."/>
            <person name="Plett J.M."/>
            <person name="Magnuson J."/>
            <person name="Spatafora J.W."/>
            <person name="Nagy L.G."/>
            <person name="Henrissat B."/>
            <person name="Grigoriev I.V."/>
            <person name="Yang Z.L."/>
            <person name="Xu J."/>
            <person name="Martin F.M."/>
        </authorList>
    </citation>
    <scope>NUCLEOTIDE SEQUENCE</scope>
    <source>
        <strain evidence="2">KKN 215</strain>
    </source>
</reference>
<name>A0A8K0XMY0_9AGAR</name>
<keyword evidence="3" id="KW-1185">Reference proteome</keyword>